<feature type="compositionally biased region" description="Basic and acidic residues" evidence="1">
    <location>
        <begin position="478"/>
        <end position="490"/>
    </location>
</feature>
<feature type="region of interest" description="Disordered" evidence="1">
    <location>
        <begin position="347"/>
        <end position="387"/>
    </location>
</feature>
<sequence>MRYGNWDVLLFPHGSKTPMQEFRTQCFVTRDNDVPFIHDPTSSGVRYISEGRPLTQLPVLTTFVGSLVHNAPFRVSIHSWEQPKASRMLDSLARPGNSVTFEARVYIDGLMVASSIFNQRAMWPHVIDLCSQMDREGYQEPLRFPPFHQEILHASSWDAGQLLGRIRVVITEGFSRETGSPYNNLKHSFVRIKDVLAFSFQHAPMREFVAQFSPEASLMIIVIDILEFSGIAWPNPGMWMQVQSRSSQGPVSGGQRPFVSETKEDEDAHAHSPRRPTHQDVCIPEGFNSRSYPDFDDYWANQSMPPPPNRTATAAWNQSALGEPNVIRPNGLLADPFLDVRGLGTANTHRENKKSSEDTPMPDVPSSEASRNLSGMTGISCNQKDPPSTIIASHEAIMNQLVEALSPLKSDYDGPHNTTNTPSSGRVFSKPSAAAQARVASRQASSPEKGEAVEVPDSTGRKASMNIISANPGGPVQSKKEGEDNKENMPETRVIGAEFTRRSSLSAHLISTKAVEKLERSTESKRKRPLEEVPTCAHQSSVDDLTSSSPSKKVSKIASAEALFKGQSPHTPDRGRDVSGGVPFKLAAEGE</sequence>
<keyword evidence="3" id="KW-1185">Reference proteome</keyword>
<dbReference type="GeneID" id="19237409"/>
<dbReference type="AlphaFoldDB" id="U1GFF1"/>
<gene>
    <name evidence="2" type="ORF">EPUS_02355</name>
</gene>
<feature type="region of interest" description="Disordered" evidence="1">
    <location>
        <begin position="408"/>
        <end position="491"/>
    </location>
</feature>
<feature type="compositionally biased region" description="Basic and acidic residues" evidence="1">
    <location>
        <begin position="348"/>
        <end position="357"/>
    </location>
</feature>
<evidence type="ECO:0000313" key="2">
    <source>
        <dbReference type="EMBL" id="ERF70833.1"/>
    </source>
</evidence>
<dbReference type="Proteomes" id="UP000019373">
    <property type="component" value="Unassembled WGS sequence"/>
</dbReference>
<accession>U1GFF1</accession>
<dbReference type="OMA" id="PPFHQEI"/>
<protein>
    <submittedName>
        <fullName evidence="2">Uncharacterized protein</fullName>
    </submittedName>
</protein>
<organism evidence="2 3">
    <name type="scientific">Endocarpon pusillum (strain Z07020 / HMAS-L-300199)</name>
    <name type="common">Lichen-forming fungus</name>
    <dbReference type="NCBI Taxonomy" id="1263415"/>
    <lineage>
        <taxon>Eukaryota</taxon>
        <taxon>Fungi</taxon>
        <taxon>Dikarya</taxon>
        <taxon>Ascomycota</taxon>
        <taxon>Pezizomycotina</taxon>
        <taxon>Eurotiomycetes</taxon>
        <taxon>Chaetothyriomycetidae</taxon>
        <taxon>Verrucariales</taxon>
        <taxon>Verrucariaceae</taxon>
        <taxon>Endocarpon</taxon>
    </lineage>
</organism>
<feature type="compositionally biased region" description="Low complexity" evidence="1">
    <location>
        <begin position="432"/>
        <end position="446"/>
    </location>
</feature>
<feature type="compositionally biased region" description="Low complexity" evidence="1">
    <location>
        <begin position="540"/>
        <end position="551"/>
    </location>
</feature>
<name>U1GFF1_ENDPU</name>
<feature type="region of interest" description="Disordered" evidence="1">
    <location>
        <begin position="243"/>
        <end position="286"/>
    </location>
</feature>
<dbReference type="HOGENOM" id="CLU_018143_1_0_1"/>
<feature type="region of interest" description="Disordered" evidence="1">
    <location>
        <begin position="516"/>
        <end position="591"/>
    </location>
</feature>
<feature type="compositionally biased region" description="Polar residues" evidence="1">
    <location>
        <begin position="416"/>
        <end position="426"/>
    </location>
</feature>
<evidence type="ECO:0000313" key="3">
    <source>
        <dbReference type="Proteomes" id="UP000019373"/>
    </source>
</evidence>
<dbReference type="RefSeq" id="XP_007803452.1">
    <property type="nucleotide sequence ID" value="XM_007805261.1"/>
</dbReference>
<feature type="compositionally biased region" description="Polar residues" evidence="1">
    <location>
        <begin position="367"/>
        <end position="386"/>
    </location>
</feature>
<dbReference type="EMBL" id="KE721278">
    <property type="protein sequence ID" value="ERF70833.1"/>
    <property type="molecule type" value="Genomic_DNA"/>
</dbReference>
<dbReference type="eggNOG" id="ENOG502SNQW">
    <property type="taxonomic scope" value="Eukaryota"/>
</dbReference>
<evidence type="ECO:0000256" key="1">
    <source>
        <dbReference type="SAM" id="MobiDB-lite"/>
    </source>
</evidence>
<reference evidence="3" key="1">
    <citation type="journal article" date="2014" name="BMC Genomics">
        <title>Genome characteristics reveal the impact of lichenization on lichen-forming fungus Endocarpon pusillum Hedwig (Verrucariales, Ascomycota).</title>
        <authorList>
            <person name="Wang Y.-Y."/>
            <person name="Liu B."/>
            <person name="Zhang X.-Y."/>
            <person name="Zhou Q.-M."/>
            <person name="Zhang T."/>
            <person name="Li H."/>
            <person name="Yu Y.-F."/>
            <person name="Zhang X.-L."/>
            <person name="Hao X.-Y."/>
            <person name="Wang M."/>
            <person name="Wang L."/>
            <person name="Wei J.-C."/>
        </authorList>
    </citation>
    <scope>NUCLEOTIDE SEQUENCE [LARGE SCALE GENOMIC DNA]</scope>
    <source>
        <strain evidence="3">Z07020 / HMAS-L-300199</strain>
    </source>
</reference>
<proteinExistence type="predicted"/>
<dbReference type="OrthoDB" id="5417628at2759"/>